<evidence type="ECO:0000313" key="1">
    <source>
        <dbReference type="EMBL" id="KJZ00373.1"/>
    </source>
</evidence>
<dbReference type="RefSeq" id="WP_045980051.1">
    <property type="nucleotide sequence ID" value="NZ_JXXY01000015.1"/>
</dbReference>
<keyword evidence="2" id="KW-1185">Reference proteome</keyword>
<dbReference type="EMBL" id="JXXZ01000006">
    <property type="protein sequence ID" value="KJZ00373.1"/>
    <property type="molecule type" value="Genomic_DNA"/>
</dbReference>
<reference evidence="1 2" key="1">
    <citation type="journal article" date="2015" name="BMC Genomics">
        <title>Genome mining reveals unlocked bioactive potential of marine Gram-negative bacteria.</title>
        <authorList>
            <person name="Machado H."/>
            <person name="Sonnenschein E.C."/>
            <person name="Melchiorsen J."/>
            <person name="Gram L."/>
        </authorList>
    </citation>
    <scope>NUCLEOTIDE SEQUENCE [LARGE SCALE GENOMIC DNA]</scope>
    <source>
        <strain evidence="1 2">S3137</strain>
    </source>
</reference>
<name>A0A0F4PY74_9GAMM</name>
<comment type="caution">
    <text evidence="1">The sequence shown here is derived from an EMBL/GenBank/DDBJ whole genome shotgun (WGS) entry which is preliminary data.</text>
</comment>
<organism evidence="1 2">
    <name type="scientific">Pseudoalteromonas ruthenica</name>
    <dbReference type="NCBI Taxonomy" id="151081"/>
    <lineage>
        <taxon>Bacteria</taxon>
        <taxon>Pseudomonadati</taxon>
        <taxon>Pseudomonadota</taxon>
        <taxon>Gammaproteobacteria</taxon>
        <taxon>Alteromonadales</taxon>
        <taxon>Pseudoalteromonadaceae</taxon>
        <taxon>Pseudoalteromonas</taxon>
    </lineage>
</organism>
<proteinExistence type="predicted"/>
<dbReference type="AlphaFoldDB" id="A0A0F4PY74"/>
<dbReference type="PATRIC" id="fig|151081.8.peg.2913"/>
<evidence type="ECO:0000313" key="2">
    <source>
        <dbReference type="Proteomes" id="UP000033664"/>
    </source>
</evidence>
<dbReference type="Proteomes" id="UP000033664">
    <property type="component" value="Unassembled WGS sequence"/>
</dbReference>
<dbReference type="OrthoDB" id="9154477at2"/>
<dbReference type="GeneID" id="58228165"/>
<sequence>MTYEEFYYSIDCKFPYHQEDEWKRIINKSIEIGNDAPFLVLHEICRVPASEKLDTEKHIKMYKYWKQSFTSPVQDIVEPASLSYINKTEITDSEALDIMEKLLAFPKSYNALQVVLFSCPDDDELVDEKYEKIVAQWKSAT</sequence>
<protein>
    <submittedName>
        <fullName evidence="1">Uncharacterized protein</fullName>
    </submittedName>
</protein>
<gene>
    <name evidence="1" type="ORF">TW72_06670</name>
</gene>
<accession>A0A0F4PY74</accession>